<evidence type="ECO:0000256" key="2">
    <source>
        <dbReference type="PROSITE-ProRule" id="PRU00023"/>
    </source>
</evidence>
<dbReference type="PANTHER" id="PTHR10039:SF16">
    <property type="entry name" value="GPI INOSITOL-DEACYLASE"/>
    <property type="match status" value="1"/>
</dbReference>
<feature type="domain" description="GPI inositol-deacylase winged helix" evidence="3">
    <location>
        <begin position="587"/>
        <end position="655"/>
    </location>
</feature>
<dbReference type="Proteomes" id="UP000781932">
    <property type="component" value="Unassembled WGS sequence"/>
</dbReference>
<feature type="repeat" description="ANK" evidence="2">
    <location>
        <begin position="809"/>
        <end position="834"/>
    </location>
</feature>
<evidence type="ECO:0000259" key="3">
    <source>
        <dbReference type="Pfam" id="PF22939"/>
    </source>
</evidence>
<dbReference type="SUPFAM" id="SSF48403">
    <property type="entry name" value="Ankyrin repeat"/>
    <property type="match status" value="1"/>
</dbReference>
<dbReference type="AlphaFoldDB" id="A0A9P6I9M7"/>
<evidence type="ECO:0000256" key="1">
    <source>
        <dbReference type="ARBA" id="ARBA00022737"/>
    </source>
</evidence>
<evidence type="ECO:0000313" key="6">
    <source>
        <dbReference type="EMBL" id="KAF9878883.1"/>
    </source>
</evidence>
<organism evidence="6 7">
    <name type="scientific">Colletotrichum karsti</name>
    <dbReference type="NCBI Taxonomy" id="1095194"/>
    <lineage>
        <taxon>Eukaryota</taxon>
        <taxon>Fungi</taxon>
        <taxon>Dikarya</taxon>
        <taxon>Ascomycota</taxon>
        <taxon>Pezizomycotina</taxon>
        <taxon>Sordariomycetes</taxon>
        <taxon>Hypocreomycetidae</taxon>
        <taxon>Glomerellales</taxon>
        <taxon>Glomerellaceae</taxon>
        <taxon>Colletotrichum</taxon>
        <taxon>Colletotrichum boninense species complex</taxon>
    </lineage>
</organism>
<dbReference type="OrthoDB" id="7464126at2759"/>
<dbReference type="GeneID" id="62159576"/>
<dbReference type="PANTHER" id="PTHR10039">
    <property type="entry name" value="AMELOGENIN"/>
    <property type="match status" value="1"/>
</dbReference>
<proteinExistence type="predicted"/>
<reference evidence="6" key="1">
    <citation type="submission" date="2020-03" db="EMBL/GenBank/DDBJ databases">
        <authorList>
            <person name="He L."/>
        </authorList>
    </citation>
    <scope>NUCLEOTIDE SEQUENCE</scope>
    <source>
        <strain evidence="6">CkLH20</strain>
    </source>
</reference>
<dbReference type="SMART" id="SM00248">
    <property type="entry name" value="ANK"/>
    <property type="match status" value="6"/>
</dbReference>
<dbReference type="InterPro" id="IPR054471">
    <property type="entry name" value="GPIID_WHD"/>
</dbReference>
<keyword evidence="2" id="KW-0040">ANK repeat</keyword>
<accession>A0A9P6I9M7</accession>
<comment type="caution">
    <text evidence="6">The sequence shown here is derived from an EMBL/GenBank/DDBJ whole genome shotgun (WGS) entry which is preliminary data.</text>
</comment>
<evidence type="ECO:0000313" key="7">
    <source>
        <dbReference type="Proteomes" id="UP000781932"/>
    </source>
</evidence>
<protein>
    <recommendedName>
        <fullName evidence="8">NACHT domain-containing protein</fullName>
    </recommendedName>
</protein>
<evidence type="ECO:0008006" key="8">
    <source>
        <dbReference type="Google" id="ProtNLM"/>
    </source>
</evidence>
<dbReference type="PROSITE" id="PS50297">
    <property type="entry name" value="ANK_REP_REGION"/>
    <property type="match status" value="1"/>
</dbReference>
<gene>
    <name evidence="6" type="ORF">CkaCkLH20_03783</name>
</gene>
<dbReference type="SUPFAM" id="SSF52540">
    <property type="entry name" value="P-loop containing nucleoside triphosphate hydrolases"/>
    <property type="match status" value="1"/>
</dbReference>
<keyword evidence="7" id="KW-1185">Reference proteome</keyword>
<dbReference type="Pfam" id="PF24809">
    <property type="entry name" value="DUF7708"/>
    <property type="match status" value="1"/>
</dbReference>
<dbReference type="PROSITE" id="PS50088">
    <property type="entry name" value="ANK_REPEAT"/>
    <property type="match status" value="1"/>
</dbReference>
<dbReference type="EMBL" id="JAATWM020000009">
    <property type="protein sequence ID" value="KAF9878883.1"/>
    <property type="molecule type" value="Genomic_DNA"/>
</dbReference>
<feature type="domain" description="DUF7708" evidence="4">
    <location>
        <begin position="76"/>
        <end position="200"/>
    </location>
</feature>
<evidence type="ECO:0000259" key="4">
    <source>
        <dbReference type="Pfam" id="PF24809"/>
    </source>
</evidence>
<dbReference type="Pfam" id="PF22939">
    <property type="entry name" value="WHD_GPIID"/>
    <property type="match status" value="1"/>
</dbReference>
<dbReference type="InterPro" id="IPR036770">
    <property type="entry name" value="Ankyrin_rpt-contain_sf"/>
</dbReference>
<feature type="domain" description="Nephrocystin 3-like N-terminal" evidence="5">
    <location>
        <begin position="287"/>
        <end position="464"/>
    </location>
</feature>
<dbReference type="Gene3D" id="1.25.40.20">
    <property type="entry name" value="Ankyrin repeat-containing domain"/>
    <property type="match status" value="2"/>
</dbReference>
<dbReference type="Pfam" id="PF12796">
    <property type="entry name" value="Ank_2"/>
    <property type="match status" value="1"/>
</dbReference>
<sequence length="1101" mass="123218">MSNASGPAKTPPNLWVEAYERLPNELRTSLKAASDPGVDVLEAVLQAAQKRLHEMNDGRWKFKRPGGGAFIVRDAMEKVIKWIDRFKAVGDTVVQYDPTHAALPWAAVRFLLQVAVNDFEIYGALVENIDFICRLIRRHAISEAIYARYSTSASLALRETLILLYSKVLSYLANAIRYMDPKGHVIRSTFKSPKSFEIQGIVSSDTEVDKCFRLVLAEVAIASTDDFIKITRVWENLEAPIVEIAQRDAAVQREAKENEWQDFLKWLSPLDFHDQHRQIRDRRLDESATWILDHEEVIEWKNSQKSSVLLIHGIPGSGKSMLASKLIDWLGDQSTLPGNAKVAYFYCKRSAAEPERQCPGHILGSVLRQLVSGTSSAQSQFQESLLQEFKQRREKAAKDGFRLRSLQPKESIEIVQGATKTNAIFLIIDALDEVEESQRLELVECLVSLARNSQEAVKIIVTSRHDTQIINLLSEARKVSICPGDNEKDVSLFIRHSIEERKRLKMGVLGGNPSREFEDELYDYLKRRTDEMFLWAALQLERLSLIESEEDALETLESLPRDLNETYEEIMGRVAVSGPTTSRIVASTFQWMLHAKETLSLDTLLCALASRESKWPNHLDGSSLVRICRNLIIVDEESNKVRFAHSTIQEFLLSKPDFAPIRSHESIAAASLWMLTTDDLIHFRSAAPGLVTPLQDQLRNFVFDEKKEPSLQFEFWLKDAQILSEELERDSLLRKYYYGTDSTSRTPLFMICIFGLHGLLAELEVQDFSWDQPNTKCHTGLYLAASLGNSRIVEFLIGKKANVNVGCGRYGNPLHAACYYGHVDVVSKLLDHGACAKRAGPMFDNALDAAIRGGHESVAKILVEQEIFSLDQAGIEAVMTTLGHAGFVKAVKELQKLNNTQQQRSQLRQHVEKAIELGRIQQLRRLLRGHSDPKDLFPADALALAALNGDLGMIDFCLDHGLDIEARGRYGRPLRAASLQGHRAAVEKLLNHGAKASDGDALEAATMKGHFPVVEALLKHPSVVLTPSRLHFGSAVRSACSHGRLDILGHLVTAGADLEQVELEMGIMEIASKAGHERIVQFLVAAGLESAPEPLDPFWGT</sequence>
<dbReference type="InterPro" id="IPR056884">
    <property type="entry name" value="NPHP3-like_N"/>
</dbReference>
<dbReference type="Gene3D" id="3.40.50.300">
    <property type="entry name" value="P-loop containing nucleotide triphosphate hydrolases"/>
    <property type="match status" value="1"/>
</dbReference>
<dbReference type="InterPro" id="IPR002110">
    <property type="entry name" value="Ankyrin_rpt"/>
</dbReference>
<dbReference type="Pfam" id="PF24883">
    <property type="entry name" value="NPHP3_N"/>
    <property type="match status" value="1"/>
</dbReference>
<dbReference type="InterPro" id="IPR027417">
    <property type="entry name" value="P-loop_NTPase"/>
</dbReference>
<dbReference type="RefSeq" id="XP_038748344.1">
    <property type="nucleotide sequence ID" value="XM_038886502.1"/>
</dbReference>
<keyword evidence="1" id="KW-0677">Repeat</keyword>
<name>A0A9P6I9M7_9PEZI</name>
<dbReference type="InterPro" id="IPR056125">
    <property type="entry name" value="DUF7708"/>
</dbReference>
<reference evidence="6" key="2">
    <citation type="submission" date="2020-11" db="EMBL/GenBank/DDBJ databases">
        <title>Whole genome sequencing of Colletotrichum sp.</title>
        <authorList>
            <person name="Li H."/>
        </authorList>
    </citation>
    <scope>NUCLEOTIDE SEQUENCE</scope>
    <source>
        <strain evidence="6">CkLH20</strain>
    </source>
</reference>
<evidence type="ECO:0000259" key="5">
    <source>
        <dbReference type="Pfam" id="PF24883"/>
    </source>
</evidence>